<dbReference type="AlphaFoldDB" id="A0A6A5UFJ2"/>
<sequence>MCSCLRRRLLGSAHLASARGDIARLTSLSPRTLPARNLKKCGEYFQGGGFKGEYCRVWLIPRRLLSKTYLLPCLLILSPLQFTYCHENNDRRWRVPMASIRSRHIMGYDLTFLVLIATQAGSQPGHCTGFLPSRHWPIAAPFLNSPKS</sequence>
<gene>
    <name evidence="1" type="ORF">CC80DRAFT_11530</name>
</gene>
<keyword evidence="2" id="KW-1185">Reference proteome</keyword>
<protein>
    <submittedName>
        <fullName evidence="1">Uncharacterized protein</fullName>
    </submittedName>
</protein>
<organism evidence="1 2">
    <name type="scientific">Byssothecium circinans</name>
    <dbReference type="NCBI Taxonomy" id="147558"/>
    <lineage>
        <taxon>Eukaryota</taxon>
        <taxon>Fungi</taxon>
        <taxon>Dikarya</taxon>
        <taxon>Ascomycota</taxon>
        <taxon>Pezizomycotina</taxon>
        <taxon>Dothideomycetes</taxon>
        <taxon>Pleosporomycetidae</taxon>
        <taxon>Pleosporales</taxon>
        <taxon>Massarineae</taxon>
        <taxon>Massarinaceae</taxon>
        <taxon>Byssothecium</taxon>
    </lineage>
</organism>
<evidence type="ECO:0000313" key="1">
    <source>
        <dbReference type="EMBL" id="KAF1963675.1"/>
    </source>
</evidence>
<dbReference type="EMBL" id="ML976977">
    <property type="protein sequence ID" value="KAF1963675.1"/>
    <property type="molecule type" value="Genomic_DNA"/>
</dbReference>
<dbReference type="Proteomes" id="UP000800035">
    <property type="component" value="Unassembled WGS sequence"/>
</dbReference>
<proteinExistence type="predicted"/>
<reference evidence="1" key="1">
    <citation type="journal article" date="2020" name="Stud. Mycol.">
        <title>101 Dothideomycetes genomes: a test case for predicting lifestyles and emergence of pathogens.</title>
        <authorList>
            <person name="Haridas S."/>
            <person name="Albert R."/>
            <person name="Binder M."/>
            <person name="Bloem J."/>
            <person name="Labutti K."/>
            <person name="Salamov A."/>
            <person name="Andreopoulos B."/>
            <person name="Baker S."/>
            <person name="Barry K."/>
            <person name="Bills G."/>
            <person name="Bluhm B."/>
            <person name="Cannon C."/>
            <person name="Castanera R."/>
            <person name="Culley D."/>
            <person name="Daum C."/>
            <person name="Ezra D."/>
            <person name="Gonzalez J."/>
            <person name="Henrissat B."/>
            <person name="Kuo A."/>
            <person name="Liang C."/>
            <person name="Lipzen A."/>
            <person name="Lutzoni F."/>
            <person name="Magnuson J."/>
            <person name="Mondo S."/>
            <person name="Nolan M."/>
            <person name="Ohm R."/>
            <person name="Pangilinan J."/>
            <person name="Park H.-J."/>
            <person name="Ramirez L."/>
            <person name="Alfaro M."/>
            <person name="Sun H."/>
            <person name="Tritt A."/>
            <person name="Yoshinaga Y."/>
            <person name="Zwiers L.-H."/>
            <person name="Turgeon B."/>
            <person name="Goodwin S."/>
            <person name="Spatafora J."/>
            <person name="Crous P."/>
            <person name="Grigoriev I."/>
        </authorList>
    </citation>
    <scope>NUCLEOTIDE SEQUENCE</scope>
    <source>
        <strain evidence="1">CBS 675.92</strain>
    </source>
</reference>
<evidence type="ECO:0000313" key="2">
    <source>
        <dbReference type="Proteomes" id="UP000800035"/>
    </source>
</evidence>
<name>A0A6A5UFJ2_9PLEO</name>
<accession>A0A6A5UFJ2</accession>